<dbReference type="InterPro" id="IPR002173">
    <property type="entry name" value="Carboh/pur_kinase_PfkB_CS"/>
</dbReference>
<dbReference type="SUPFAM" id="SSF53613">
    <property type="entry name" value="Ribokinase-like"/>
    <property type="match status" value="1"/>
</dbReference>
<sequence>MPVVVCVAGDVMLDIIVATDHPLREDDDTPARISLSAGGQAANVAAWVRHLGGGARLFGPRTTGAVGTMLDEQLRQRGITLHGRPRDADAGAVVSLTTQGHRTLASDPGDLSWIDASLADPAWLAGADWLHLSGYLLLRAPDPDVLVAAAHEAHVRGLRVGVDLASAGMVTSFGVQRFWTLVQDLRPEVVFGNEAEWQVLGVEPASLADVDCEAVVKRGDRGSGFFDGGIHHEHVPVPGPVVDVTGAGDALAAGYLVDGPDAAMRAAAECIAHQGAQPPAR</sequence>
<dbReference type="PROSITE" id="PS00584">
    <property type="entry name" value="PFKB_KINASES_2"/>
    <property type="match status" value="1"/>
</dbReference>
<accession>A0A542ZKS6</accession>
<keyword evidence="2" id="KW-0808">Transferase</keyword>
<dbReference type="PANTHER" id="PTHR43320:SF3">
    <property type="entry name" value="CARBOHYDRATE KINASE PFKB DOMAIN-CONTAINING PROTEIN"/>
    <property type="match status" value="1"/>
</dbReference>
<dbReference type="AlphaFoldDB" id="A0A542ZKS6"/>
<evidence type="ECO:0000256" key="1">
    <source>
        <dbReference type="ARBA" id="ARBA00010688"/>
    </source>
</evidence>
<evidence type="ECO:0000259" key="4">
    <source>
        <dbReference type="Pfam" id="PF00294"/>
    </source>
</evidence>
<organism evidence="5 6">
    <name type="scientific">Oryzihumus leptocrescens</name>
    <dbReference type="NCBI Taxonomy" id="297536"/>
    <lineage>
        <taxon>Bacteria</taxon>
        <taxon>Bacillati</taxon>
        <taxon>Actinomycetota</taxon>
        <taxon>Actinomycetes</taxon>
        <taxon>Micrococcales</taxon>
        <taxon>Intrasporangiaceae</taxon>
        <taxon>Oryzihumus</taxon>
    </lineage>
</organism>
<dbReference type="Proteomes" id="UP000319514">
    <property type="component" value="Unassembled WGS sequence"/>
</dbReference>
<proteinExistence type="inferred from homology"/>
<dbReference type="InterPro" id="IPR052700">
    <property type="entry name" value="Carb_kinase_PfkB-like"/>
</dbReference>
<dbReference type="InterPro" id="IPR011611">
    <property type="entry name" value="PfkB_dom"/>
</dbReference>
<name>A0A542ZKS6_9MICO</name>
<evidence type="ECO:0000256" key="2">
    <source>
        <dbReference type="ARBA" id="ARBA00022679"/>
    </source>
</evidence>
<evidence type="ECO:0000313" key="6">
    <source>
        <dbReference type="Proteomes" id="UP000319514"/>
    </source>
</evidence>
<evidence type="ECO:0000313" key="5">
    <source>
        <dbReference type="EMBL" id="TQL60899.1"/>
    </source>
</evidence>
<dbReference type="EMBL" id="VFOQ01000001">
    <property type="protein sequence ID" value="TQL60899.1"/>
    <property type="molecule type" value="Genomic_DNA"/>
</dbReference>
<comment type="caution">
    <text evidence="5">The sequence shown here is derived from an EMBL/GenBank/DDBJ whole genome shotgun (WGS) entry which is preliminary data.</text>
</comment>
<dbReference type="GO" id="GO:0016301">
    <property type="term" value="F:kinase activity"/>
    <property type="evidence" value="ECO:0007669"/>
    <property type="project" value="UniProtKB-KW"/>
</dbReference>
<feature type="domain" description="Carbohydrate kinase PfkB" evidence="4">
    <location>
        <begin position="5"/>
        <end position="257"/>
    </location>
</feature>
<keyword evidence="6" id="KW-1185">Reference proteome</keyword>
<dbReference type="Gene3D" id="3.40.1190.20">
    <property type="match status" value="1"/>
</dbReference>
<dbReference type="RefSeq" id="WP_141788741.1">
    <property type="nucleotide sequence ID" value="NZ_BAAAKX010000007.1"/>
</dbReference>
<dbReference type="InterPro" id="IPR029056">
    <property type="entry name" value="Ribokinase-like"/>
</dbReference>
<protein>
    <submittedName>
        <fullName evidence="5">Sugar/nucleoside kinase (Ribokinase family)</fullName>
    </submittedName>
</protein>
<keyword evidence="3 5" id="KW-0418">Kinase</keyword>
<comment type="similarity">
    <text evidence="1">Belongs to the carbohydrate kinase PfkB family.</text>
</comment>
<gene>
    <name evidence="5" type="ORF">FB474_2299</name>
</gene>
<dbReference type="OrthoDB" id="9808601at2"/>
<reference evidence="5 6" key="1">
    <citation type="submission" date="2019-06" db="EMBL/GenBank/DDBJ databases">
        <title>Sequencing the genomes of 1000 actinobacteria strains.</title>
        <authorList>
            <person name="Klenk H.-P."/>
        </authorList>
    </citation>
    <scope>NUCLEOTIDE SEQUENCE [LARGE SCALE GENOMIC DNA]</scope>
    <source>
        <strain evidence="5 6">DSM 18082</strain>
    </source>
</reference>
<dbReference type="PANTHER" id="PTHR43320">
    <property type="entry name" value="SUGAR KINASE"/>
    <property type="match status" value="1"/>
</dbReference>
<evidence type="ECO:0000256" key="3">
    <source>
        <dbReference type="ARBA" id="ARBA00022777"/>
    </source>
</evidence>
<dbReference type="Pfam" id="PF00294">
    <property type="entry name" value="PfkB"/>
    <property type="match status" value="1"/>
</dbReference>